<feature type="region of interest" description="Disordered" evidence="1">
    <location>
        <begin position="52"/>
        <end position="107"/>
    </location>
</feature>
<evidence type="ECO:0000313" key="4">
    <source>
        <dbReference type="Proteomes" id="UP000233551"/>
    </source>
</evidence>
<feature type="compositionally biased region" description="Acidic residues" evidence="1">
    <location>
        <begin position="75"/>
        <end position="91"/>
    </location>
</feature>
<dbReference type="PANTHER" id="PTHR35046:SF9">
    <property type="entry name" value="RNA-DIRECTED DNA POLYMERASE"/>
    <property type="match status" value="1"/>
</dbReference>
<evidence type="ECO:0000256" key="1">
    <source>
        <dbReference type="SAM" id="MobiDB-lite"/>
    </source>
</evidence>
<dbReference type="Proteomes" id="UP000233551">
    <property type="component" value="Unassembled WGS sequence"/>
</dbReference>
<keyword evidence="4" id="KW-1185">Reference proteome</keyword>
<organism evidence="3 4">
    <name type="scientific">Punica granatum</name>
    <name type="common">Pomegranate</name>
    <dbReference type="NCBI Taxonomy" id="22663"/>
    <lineage>
        <taxon>Eukaryota</taxon>
        <taxon>Viridiplantae</taxon>
        <taxon>Streptophyta</taxon>
        <taxon>Embryophyta</taxon>
        <taxon>Tracheophyta</taxon>
        <taxon>Spermatophyta</taxon>
        <taxon>Magnoliopsida</taxon>
        <taxon>eudicotyledons</taxon>
        <taxon>Gunneridae</taxon>
        <taxon>Pentapetalae</taxon>
        <taxon>rosids</taxon>
        <taxon>malvids</taxon>
        <taxon>Myrtales</taxon>
        <taxon>Lythraceae</taxon>
        <taxon>Punica</taxon>
    </lineage>
</organism>
<sequence>MSHNSVKSILEGATELAESKVLMEAMMSEMRHVMRLELEQVNERIDQMENTHVEQPRNATNVRRRERVQPREVRVEDEDNYGASFAEEDDRDSISSNKRHGGRFRNREDNNLGSIKMRIPLFQAKSDPEAYLEWEKNVEFVFDCYSYSELKKVKLVAIEFSDYAIVWWDQLLINRRRNRKPLIDTWEEMKWVMRKRFVPSYYYQALYNKLQSLRQDSDTDDDAAYT</sequence>
<accession>A0A2I0JCW8</accession>
<feature type="domain" description="Retrotransposon gag" evidence="2">
    <location>
        <begin position="154"/>
        <end position="218"/>
    </location>
</feature>
<dbReference type="InterPro" id="IPR005162">
    <property type="entry name" value="Retrotrans_gag_dom"/>
</dbReference>
<protein>
    <recommendedName>
        <fullName evidence="2">Retrotransposon gag domain-containing protein</fullName>
    </recommendedName>
</protein>
<evidence type="ECO:0000313" key="3">
    <source>
        <dbReference type="EMBL" id="PKI54082.1"/>
    </source>
</evidence>
<name>A0A2I0JCW8_PUNGR</name>
<evidence type="ECO:0000259" key="2">
    <source>
        <dbReference type="Pfam" id="PF03732"/>
    </source>
</evidence>
<dbReference type="AlphaFoldDB" id="A0A2I0JCW8"/>
<comment type="caution">
    <text evidence="3">The sequence shown here is derived from an EMBL/GenBank/DDBJ whole genome shotgun (WGS) entry which is preliminary data.</text>
</comment>
<dbReference type="Pfam" id="PF03732">
    <property type="entry name" value="Retrotrans_gag"/>
    <property type="match status" value="1"/>
</dbReference>
<dbReference type="EMBL" id="PGOL01001812">
    <property type="protein sequence ID" value="PKI54082.1"/>
    <property type="molecule type" value="Genomic_DNA"/>
</dbReference>
<reference evidence="3 4" key="1">
    <citation type="submission" date="2017-11" db="EMBL/GenBank/DDBJ databases">
        <title>De-novo sequencing of pomegranate (Punica granatum L.) genome.</title>
        <authorList>
            <person name="Akparov Z."/>
            <person name="Amiraslanov A."/>
            <person name="Hajiyeva S."/>
            <person name="Abbasov M."/>
            <person name="Kaur K."/>
            <person name="Hamwieh A."/>
            <person name="Solovyev V."/>
            <person name="Salamov A."/>
            <person name="Braich B."/>
            <person name="Kosarev P."/>
            <person name="Mahmoud A."/>
            <person name="Hajiyev E."/>
            <person name="Babayeva S."/>
            <person name="Izzatullayeva V."/>
            <person name="Mammadov A."/>
            <person name="Mammadov A."/>
            <person name="Sharifova S."/>
            <person name="Ojaghi J."/>
            <person name="Eynullazada K."/>
            <person name="Bayramov B."/>
            <person name="Abdulazimova A."/>
            <person name="Shahmuradov I."/>
        </authorList>
    </citation>
    <scope>NUCLEOTIDE SEQUENCE [LARGE SCALE GENOMIC DNA]</scope>
    <source>
        <strain evidence="4">cv. AG2017</strain>
        <tissue evidence="3">Leaf</tissue>
    </source>
</reference>
<dbReference type="PANTHER" id="PTHR35046">
    <property type="entry name" value="ZINC KNUCKLE (CCHC-TYPE) FAMILY PROTEIN"/>
    <property type="match status" value="1"/>
</dbReference>
<gene>
    <name evidence="3" type="ORF">CRG98_025525</name>
</gene>
<proteinExistence type="predicted"/>